<dbReference type="RefSeq" id="WP_063555366.1">
    <property type="nucleotide sequence ID" value="NZ_LITT01000018.1"/>
</dbReference>
<dbReference type="FunFam" id="2.40.30.170:FF:000010">
    <property type="entry name" value="Efflux RND transporter periplasmic adaptor subunit"/>
    <property type="match status" value="1"/>
</dbReference>
<dbReference type="Pfam" id="PF25954">
    <property type="entry name" value="Beta-barrel_RND_2"/>
    <property type="match status" value="1"/>
</dbReference>
<accession>A0A162L3F9</accession>
<dbReference type="PANTHER" id="PTHR30469:SF15">
    <property type="entry name" value="HLYD FAMILY OF SECRETION PROTEINS"/>
    <property type="match status" value="1"/>
</dbReference>
<dbReference type="GO" id="GO:0015562">
    <property type="term" value="F:efflux transmembrane transporter activity"/>
    <property type="evidence" value="ECO:0007669"/>
    <property type="project" value="TreeGrafter"/>
</dbReference>
<dbReference type="Proteomes" id="UP000077407">
    <property type="component" value="Unassembled WGS sequence"/>
</dbReference>
<feature type="coiled-coil region" evidence="2">
    <location>
        <begin position="87"/>
        <end position="157"/>
    </location>
</feature>
<evidence type="ECO:0000259" key="5">
    <source>
        <dbReference type="Pfam" id="PF25954"/>
    </source>
</evidence>
<feature type="chain" id="PRO_5038551727" evidence="3">
    <location>
        <begin position="26"/>
        <end position="264"/>
    </location>
</feature>
<protein>
    <submittedName>
        <fullName evidence="6">Putative multidrug resistance protein EmrK</fullName>
    </submittedName>
</protein>
<dbReference type="PANTHER" id="PTHR30469">
    <property type="entry name" value="MULTIDRUG RESISTANCE PROTEIN MDTA"/>
    <property type="match status" value="1"/>
</dbReference>
<keyword evidence="2" id="KW-0175">Coiled coil</keyword>
<name>A0A162L3F9_9CLOT</name>
<evidence type="ECO:0000256" key="2">
    <source>
        <dbReference type="SAM" id="Coils"/>
    </source>
</evidence>
<comment type="similarity">
    <text evidence="1">Belongs to the membrane fusion protein (MFP) (TC 8.A.1) family.</text>
</comment>
<dbReference type="EMBL" id="LITT01000018">
    <property type="protein sequence ID" value="OAA88016.1"/>
    <property type="molecule type" value="Genomic_DNA"/>
</dbReference>
<feature type="domain" description="Multidrug resistance protein MdtA-like barrel-sandwich hybrid" evidence="4">
    <location>
        <begin position="55"/>
        <end position="185"/>
    </location>
</feature>
<dbReference type="InterPro" id="IPR058625">
    <property type="entry name" value="MdtA-like_BSH"/>
</dbReference>
<evidence type="ECO:0000256" key="1">
    <source>
        <dbReference type="ARBA" id="ARBA00009477"/>
    </source>
</evidence>
<dbReference type="OrthoDB" id="9811754at2"/>
<gene>
    <name evidence="6" type="primary">emrK_4</name>
    <name evidence="6" type="ORF">WY13_01881</name>
</gene>
<dbReference type="NCBIfam" id="TIGR01730">
    <property type="entry name" value="RND_mfp"/>
    <property type="match status" value="1"/>
</dbReference>
<keyword evidence="3" id="KW-0732">Signal</keyword>
<reference evidence="6 7" key="1">
    <citation type="journal article" date="2015" name="Biotechnol. Bioeng.">
        <title>Genome sequence and phenotypic characterization of Caulobacter segnis.</title>
        <authorList>
            <person name="Patel S."/>
            <person name="Fletcher B."/>
            <person name="Scott D.C."/>
            <person name="Ely B."/>
        </authorList>
    </citation>
    <scope>NUCLEOTIDE SEQUENCE [LARGE SCALE GENOMIC DNA]</scope>
    <source>
        <strain evidence="6 7">ERI-2</strain>
    </source>
</reference>
<feature type="signal peptide" evidence="3">
    <location>
        <begin position="1"/>
        <end position="25"/>
    </location>
</feature>
<dbReference type="SUPFAM" id="SSF111369">
    <property type="entry name" value="HlyD-like secretion proteins"/>
    <property type="match status" value="1"/>
</dbReference>
<dbReference type="Pfam" id="PF25917">
    <property type="entry name" value="BSH_RND"/>
    <property type="match status" value="1"/>
</dbReference>
<evidence type="ECO:0000313" key="6">
    <source>
        <dbReference type="EMBL" id="OAA88016.1"/>
    </source>
</evidence>
<evidence type="ECO:0000256" key="3">
    <source>
        <dbReference type="SAM" id="SignalP"/>
    </source>
</evidence>
<proteinExistence type="inferred from homology"/>
<sequence>MKKIILVCLVVMGVFLGGCSYNKNSAPTKTITNSNEQNDKGSFIMGGKITTNEDTQITSNISARVSEVSVDIGTKVTDGQVIIKLDTQDLQNQVDQAQNALNAANSNLTSAQSSTYNSTSLTGSSASSNISTYQSQVNQAQAALKAAQNSLNNATVTSPIAGTVSAKNVNVGDMAYPGKPLISIVNSDKLYVNAYAPSYILNKINVGQNVIIRVPDLPNQDFQGKVTVINSKVEPQSSDILVQVSINGKNPSLKPGMFAEIGLE</sequence>
<feature type="domain" description="CusB-like beta-barrel" evidence="5">
    <location>
        <begin position="191"/>
        <end position="263"/>
    </location>
</feature>
<dbReference type="Gene3D" id="2.40.50.100">
    <property type="match status" value="1"/>
</dbReference>
<organism evidence="6 7">
    <name type="scientific">Clostridium ljungdahlii</name>
    <dbReference type="NCBI Taxonomy" id="1538"/>
    <lineage>
        <taxon>Bacteria</taxon>
        <taxon>Bacillati</taxon>
        <taxon>Bacillota</taxon>
        <taxon>Clostridia</taxon>
        <taxon>Eubacteriales</taxon>
        <taxon>Clostridiaceae</taxon>
        <taxon>Clostridium</taxon>
    </lineage>
</organism>
<dbReference type="AlphaFoldDB" id="A0A162L3F9"/>
<comment type="caution">
    <text evidence="6">The sequence shown here is derived from an EMBL/GenBank/DDBJ whole genome shotgun (WGS) entry which is preliminary data.</text>
</comment>
<dbReference type="PROSITE" id="PS51257">
    <property type="entry name" value="PROKAR_LIPOPROTEIN"/>
    <property type="match status" value="1"/>
</dbReference>
<dbReference type="GO" id="GO:1990281">
    <property type="term" value="C:efflux pump complex"/>
    <property type="evidence" value="ECO:0007669"/>
    <property type="project" value="TreeGrafter"/>
</dbReference>
<evidence type="ECO:0000313" key="7">
    <source>
        <dbReference type="Proteomes" id="UP000077407"/>
    </source>
</evidence>
<evidence type="ECO:0000259" key="4">
    <source>
        <dbReference type="Pfam" id="PF25917"/>
    </source>
</evidence>
<dbReference type="InterPro" id="IPR058792">
    <property type="entry name" value="Beta-barrel_RND_2"/>
</dbReference>
<dbReference type="InterPro" id="IPR006143">
    <property type="entry name" value="RND_pump_MFP"/>
</dbReference>
<dbReference type="Gene3D" id="2.40.30.170">
    <property type="match status" value="1"/>
</dbReference>
<dbReference type="PATRIC" id="fig|1538.10.peg.2323"/>